<protein>
    <submittedName>
        <fullName evidence="2">Uncharacterized protein</fullName>
    </submittedName>
</protein>
<evidence type="ECO:0000256" key="1">
    <source>
        <dbReference type="SAM" id="Phobius"/>
    </source>
</evidence>
<keyword evidence="1" id="KW-0472">Membrane</keyword>
<evidence type="ECO:0000313" key="3">
    <source>
        <dbReference type="Proteomes" id="UP000198287"/>
    </source>
</evidence>
<sequence length="165" mass="18676">MRWDVSTSVTLYDEEDYEGANYTYSISGTKCITIPKVTWKSIKISGTATTTCVVLHDDATCGGNSVQLRPGYPHLYDLWLWGFRHDQNLAVYARSASLCGNSCPEVIDNFSAVSESAIVLILLAILFALVVVWFGEVYFFQWYRDAHYPSHQERHVVKLIILDSL</sequence>
<evidence type="ECO:0000313" key="2">
    <source>
        <dbReference type="EMBL" id="OXA44909.1"/>
    </source>
</evidence>
<dbReference type="Proteomes" id="UP000198287">
    <property type="component" value="Unassembled WGS sequence"/>
</dbReference>
<comment type="caution">
    <text evidence="2">The sequence shown here is derived from an EMBL/GenBank/DDBJ whole genome shotgun (WGS) entry which is preliminary data.</text>
</comment>
<organism evidence="2 3">
    <name type="scientific">Folsomia candida</name>
    <name type="common">Springtail</name>
    <dbReference type="NCBI Taxonomy" id="158441"/>
    <lineage>
        <taxon>Eukaryota</taxon>
        <taxon>Metazoa</taxon>
        <taxon>Ecdysozoa</taxon>
        <taxon>Arthropoda</taxon>
        <taxon>Hexapoda</taxon>
        <taxon>Collembola</taxon>
        <taxon>Entomobryomorpha</taxon>
        <taxon>Isotomoidea</taxon>
        <taxon>Isotomidae</taxon>
        <taxon>Proisotominae</taxon>
        <taxon>Folsomia</taxon>
    </lineage>
</organism>
<feature type="transmembrane region" description="Helical" evidence="1">
    <location>
        <begin position="117"/>
        <end position="140"/>
    </location>
</feature>
<dbReference type="EMBL" id="LNIX01000018">
    <property type="protein sequence ID" value="OXA44909.1"/>
    <property type="molecule type" value="Genomic_DNA"/>
</dbReference>
<accession>A0A226DIA1</accession>
<dbReference type="AlphaFoldDB" id="A0A226DIA1"/>
<gene>
    <name evidence="2" type="ORF">Fcan01_19939</name>
</gene>
<proteinExistence type="predicted"/>
<keyword evidence="1" id="KW-0812">Transmembrane</keyword>
<reference evidence="2 3" key="1">
    <citation type="submission" date="2015-12" db="EMBL/GenBank/DDBJ databases">
        <title>The genome of Folsomia candida.</title>
        <authorList>
            <person name="Faddeeva A."/>
            <person name="Derks M.F."/>
            <person name="Anvar Y."/>
            <person name="Smit S."/>
            <person name="Van Straalen N."/>
            <person name="Roelofs D."/>
        </authorList>
    </citation>
    <scope>NUCLEOTIDE SEQUENCE [LARGE SCALE GENOMIC DNA]</scope>
    <source>
        <strain evidence="2 3">VU population</strain>
        <tissue evidence="2">Whole body</tissue>
    </source>
</reference>
<keyword evidence="1" id="KW-1133">Transmembrane helix</keyword>
<keyword evidence="3" id="KW-1185">Reference proteome</keyword>
<name>A0A226DIA1_FOLCA</name>